<dbReference type="Proteomes" id="UP000279259">
    <property type="component" value="Unassembled WGS sequence"/>
</dbReference>
<dbReference type="PANTHER" id="PTHR13410:SF9">
    <property type="entry name" value="PROTEIN PBDC1"/>
    <property type="match status" value="1"/>
</dbReference>
<dbReference type="InterPro" id="IPR023139">
    <property type="entry name" value="PBDC1-like_dom_sf"/>
</dbReference>
<dbReference type="Pfam" id="PF04669">
    <property type="entry name" value="PBDC1"/>
    <property type="match status" value="1"/>
</dbReference>
<feature type="domain" description="Polysaccharide biosynthesis" evidence="1">
    <location>
        <begin position="16"/>
        <end position="145"/>
    </location>
</feature>
<name>A0A427YME6_9TREE</name>
<reference evidence="2 3" key="1">
    <citation type="submission" date="2018-11" db="EMBL/GenBank/DDBJ databases">
        <title>Genome sequence of Saitozyma podzolica DSM 27192.</title>
        <authorList>
            <person name="Aliyu H."/>
            <person name="Gorte O."/>
            <person name="Ochsenreither K."/>
        </authorList>
    </citation>
    <scope>NUCLEOTIDE SEQUENCE [LARGE SCALE GENOMIC DNA]</scope>
    <source>
        <strain evidence="2 3">DSM 27192</strain>
    </source>
</reference>
<sequence length="153" mass="17713">MSEPFNAETAGNAAEIEMQFAVKTVEHLEAYQKLITSIPPNKLKLTPIDDEIHAHFLDIFPEFKFDEAIRDLDESQMKSVKGKERWRSFIMPYEKKLTDYNFGTLVRKDAHKLYDEDNAILVTRVQFFAIEIARNRAGLNDKVYEQAQAAKQS</sequence>
<dbReference type="Gene3D" id="1.10.3560.10">
    <property type="entry name" value="yst0336 like domain"/>
    <property type="match status" value="1"/>
</dbReference>
<evidence type="ECO:0000313" key="3">
    <source>
        <dbReference type="Proteomes" id="UP000279259"/>
    </source>
</evidence>
<dbReference type="EMBL" id="RSCD01000006">
    <property type="protein sequence ID" value="RSH92284.1"/>
    <property type="molecule type" value="Genomic_DNA"/>
</dbReference>
<evidence type="ECO:0000259" key="1">
    <source>
        <dbReference type="Pfam" id="PF04669"/>
    </source>
</evidence>
<keyword evidence="3" id="KW-1185">Reference proteome</keyword>
<dbReference type="InterPro" id="IPR008476">
    <property type="entry name" value="PBDC1_metazoa/fungi"/>
</dbReference>
<proteinExistence type="predicted"/>
<dbReference type="AlphaFoldDB" id="A0A427YME6"/>
<dbReference type="GO" id="GO:0005737">
    <property type="term" value="C:cytoplasm"/>
    <property type="evidence" value="ECO:0007669"/>
    <property type="project" value="TreeGrafter"/>
</dbReference>
<comment type="caution">
    <text evidence="2">The sequence shown here is derived from an EMBL/GenBank/DDBJ whole genome shotgun (WGS) entry which is preliminary data.</text>
</comment>
<protein>
    <recommendedName>
        <fullName evidence="1">Polysaccharide biosynthesis domain-containing protein</fullName>
    </recommendedName>
</protein>
<dbReference type="PANTHER" id="PTHR13410">
    <property type="entry name" value="PROTEIN PBDC1"/>
    <property type="match status" value="1"/>
</dbReference>
<accession>A0A427YME6</accession>
<dbReference type="OrthoDB" id="10248897at2759"/>
<organism evidence="2 3">
    <name type="scientific">Saitozyma podzolica</name>
    <dbReference type="NCBI Taxonomy" id="1890683"/>
    <lineage>
        <taxon>Eukaryota</taxon>
        <taxon>Fungi</taxon>
        <taxon>Dikarya</taxon>
        <taxon>Basidiomycota</taxon>
        <taxon>Agaricomycotina</taxon>
        <taxon>Tremellomycetes</taxon>
        <taxon>Tremellales</taxon>
        <taxon>Trimorphomycetaceae</taxon>
        <taxon>Saitozyma</taxon>
    </lineage>
</organism>
<dbReference type="STRING" id="1890683.A0A427YME6"/>
<gene>
    <name evidence="2" type="ORF">EHS25_008699</name>
</gene>
<evidence type="ECO:0000313" key="2">
    <source>
        <dbReference type="EMBL" id="RSH92284.1"/>
    </source>
</evidence>
<dbReference type="InterPro" id="IPR021148">
    <property type="entry name" value="Polysacc_synth_dom"/>
</dbReference>